<organism evidence="9 10">
    <name type="scientific">Aaosphaeria arxii CBS 175.79</name>
    <dbReference type="NCBI Taxonomy" id="1450172"/>
    <lineage>
        <taxon>Eukaryota</taxon>
        <taxon>Fungi</taxon>
        <taxon>Dikarya</taxon>
        <taxon>Ascomycota</taxon>
        <taxon>Pezizomycotina</taxon>
        <taxon>Dothideomycetes</taxon>
        <taxon>Pleosporomycetidae</taxon>
        <taxon>Pleosporales</taxon>
        <taxon>Pleosporales incertae sedis</taxon>
        <taxon>Aaosphaeria</taxon>
    </lineage>
</organism>
<dbReference type="SMART" id="SM00320">
    <property type="entry name" value="WD40"/>
    <property type="match status" value="3"/>
</dbReference>
<dbReference type="PROSITE" id="PS50197">
    <property type="entry name" value="BEACH"/>
    <property type="match status" value="1"/>
</dbReference>
<dbReference type="Pfam" id="PF23295">
    <property type="entry name" value="Arm_4"/>
    <property type="match status" value="1"/>
</dbReference>
<dbReference type="InterPro" id="IPR056252">
    <property type="entry name" value="Alfy-like_Arm-like"/>
</dbReference>
<dbReference type="InterPro" id="IPR011993">
    <property type="entry name" value="PH-like_dom_sf"/>
</dbReference>
<evidence type="ECO:0000259" key="8">
    <source>
        <dbReference type="PROSITE" id="PS51783"/>
    </source>
</evidence>
<dbReference type="RefSeq" id="XP_033382860.1">
    <property type="nucleotide sequence ID" value="XM_033523590.1"/>
</dbReference>
<dbReference type="InterPro" id="IPR001680">
    <property type="entry name" value="WD40_rpt"/>
</dbReference>
<evidence type="ECO:0000313" key="9">
    <source>
        <dbReference type="EMBL" id="KAF2014521.1"/>
    </source>
</evidence>
<dbReference type="Gene3D" id="2.60.120.200">
    <property type="match status" value="1"/>
</dbReference>
<evidence type="ECO:0000256" key="4">
    <source>
        <dbReference type="ARBA" id="ARBA00073334"/>
    </source>
</evidence>
<feature type="compositionally biased region" description="Basic and acidic residues" evidence="6">
    <location>
        <begin position="1680"/>
        <end position="1695"/>
    </location>
</feature>
<evidence type="ECO:0000313" key="10">
    <source>
        <dbReference type="Proteomes" id="UP000799778"/>
    </source>
</evidence>
<comment type="function">
    <text evidence="3">May be involved in protein sorting and cell wall formation.</text>
</comment>
<dbReference type="SUPFAM" id="SSF49899">
    <property type="entry name" value="Concanavalin A-like lectins/glucanases"/>
    <property type="match status" value="1"/>
</dbReference>
<dbReference type="InterPro" id="IPR015943">
    <property type="entry name" value="WD40/YVTN_repeat-like_dom_sf"/>
</dbReference>
<dbReference type="Pfam" id="PF00400">
    <property type="entry name" value="WD40"/>
    <property type="match status" value="1"/>
</dbReference>
<feature type="compositionally biased region" description="Basic and acidic residues" evidence="6">
    <location>
        <begin position="1097"/>
        <end position="1110"/>
    </location>
</feature>
<feature type="region of interest" description="Disordered" evidence="6">
    <location>
        <begin position="1676"/>
        <end position="1695"/>
    </location>
</feature>
<dbReference type="CDD" id="cd01201">
    <property type="entry name" value="PH_BEACH"/>
    <property type="match status" value="1"/>
</dbReference>
<dbReference type="Pfam" id="PF13385">
    <property type="entry name" value="Laminin_G_3"/>
    <property type="match status" value="1"/>
</dbReference>
<evidence type="ECO:0000256" key="6">
    <source>
        <dbReference type="SAM" id="MobiDB-lite"/>
    </source>
</evidence>
<dbReference type="Gene3D" id="2.30.29.30">
    <property type="entry name" value="Pleckstrin-homology domain (PH domain)/Phosphotyrosine-binding domain (PTB)"/>
    <property type="match status" value="1"/>
</dbReference>
<feature type="compositionally biased region" description="Low complexity" evidence="6">
    <location>
        <begin position="914"/>
        <end position="926"/>
    </location>
</feature>
<evidence type="ECO:0000256" key="5">
    <source>
        <dbReference type="PROSITE-ProRule" id="PRU00221"/>
    </source>
</evidence>
<keyword evidence="1 5" id="KW-0853">WD repeat</keyword>
<name>A0A6A5XP32_9PLEO</name>
<dbReference type="OrthoDB" id="26681at2759"/>
<dbReference type="Pfam" id="PF02138">
    <property type="entry name" value="Beach"/>
    <property type="match status" value="1"/>
</dbReference>
<keyword evidence="10" id="KW-1185">Reference proteome</keyword>
<feature type="compositionally biased region" description="Basic and acidic residues" evidence="6">
    <location>
        <begin position="142"/>
        <end position="159"/>
    </location>
</feature>
<dbReference type="PANTHER" id="PTHR46108:SF4">
    <property type="entry name" value="BLUE CHEESE"/>
    <property type="match status" value="1"/>
</dbReference>
<dbReference type="PROSITE" id="PS50294">
    <property type="entry name" value="WD_REPEATS_REGION"/>
    <property type="match status" value="1"/>
</dbReference>
<dbReference type="SUPFAM" id="SSF81837">
    <property type="entry name" value="BEACH domain"/>
    <property type="match status" value="1"/>
</dbReference>
<dbReference type="Gene3D" id="2.130.10.10">
    <property type="entry name" value="YVTN repeat-like/Quinoprotein amine dehydrogenase"/>
    <property type="match status" value="1"/>
</dbReference>
<feature type="region of interest" description="Disordered" evidence="6">
    <location>
        <begin position="142"/>
        <end position="180"/>
    </location>
</feature>
<feature type="domain" description="BEACH-type PH" evidence="8">
    <location>
        <begin position="1770"/>
        <end position="1904"/>
    </location>
</feature>
<dbReference type="InterPro" id="IPR013320">
    <property type="entry name" value="ConA-like_dom_sf"/>
</dbReference>
<protein>
    <recommendedName>
        <fullName evidence="4">Beige protein homolog 1</fullName>
    </recommendedName>
</protein>
<dbReference type="CDD" id="cd06071">
    <property type="entry name" value="Beach"/>
    <property type="match status" value="1"/>
</dbReference>
<evidence type="ECO:0000256" key="1">
    <source>
        <dbReference type="ARBA" id="ARBA00022574"/>
    </source>
</evidence>
<feature type="region of interest" description="Disordered" evidence="6">
    <location>
        <begin position="908"/>
        <end position="935"/>
    </location>
</feature>
<dbReference type="SUPFAM" id="SSF50729">
    <property type="entry name" value="PH domain-like"/>
    <property type="match status" value="1"/>
</dbReference>
<dbReference type="EMBL" id="ML978070">
    <property type="protein sequence ID" value="KAF2014521.1"/>
    <property type="molecule type" value="Genomic_DNA"/>
</dbReference>
<sequence>MRQLLIDSHEQTQTKDAFRYVKGFDVLLLTLRSISGFYKPADLSPPDRIDFFEVIKATLDVLSDALSEHAGNRRFFAKRVEQGGWLALEQALGSTGIFGGQSKSTRDDAGQEQLFGLLFAFALGEESITRIFRDIDRKVEQTRQKQADNESEQPGKAEGETDDQQTAGTMVESPRSVSSDVDGDVEVLREQIKDIFSGNEVLQNPDIMPTILHFWLGLSGQDAPGTKSRPLSISVLLAIRQIAALSSYNKAALHLTGTLSIVLPLLFDDKCSPIEAGLLRQLADDLVEYGINRLEDAYYLFRKAEISATAAAFLLQGMESSRGSPFIQFDLSLHGFSAIELPELGRPFPPVSPGSGYTFTAWIRVDKYDPNCHTTIFGAYDDTQTCFLMAYLEKDTRCFILQTYMGHSSGIVPSVRFKKAPRFVEGRWYHIAIVHRRAKAMGLGAHKASLYVDGEFTESMKAHYPSHPPVLESSHESFASITSNSSKQHHVLAFLGTPRNLAPRLGRNVLSSKLSIASFHLFAEPLSDELIAVYNKLGSRYSGNFQDRLGSFQTYRTSAELHVQNEMLHPGKEERSDIVSAIRSNAGHLLPESKVLLSFSPTSVMDDDDRNAIDESQLIKSLSKESAKTLHRYTRTYGTPIIINAAVPSVNDALSQPRGFGRLSGDPVVVVPQSLDEAIWRIGGCAAVGLHLVQAAHNLDDLLRAVKILLESVEGNWRNCEAMEQNNGFAVLAEVLRQKVNAAMPVFGKYVEYETSTMERESFLLQLLQVVLRFVGYDATHPEESLIINPLAYRVLLVDLEIWRQSTSVETQALYYNQFVHFAKESKHHHYNAKRFHRIRVVRRLMDALKAESFTAQIFPLFLKSFKTLLEINFNGENSRSLSLFITYALQDSRSSYVKRTLRPKVSVRRLRRGTPPTGTPGTTPRSDSPGQEPALPSGLPLAELGVSILQMLADLLCDPSNYNEITRFAKNVTGKWLLYLLAEPDQRVVVLGAKILARLLVANGPLYVKKFAERTGGFVLMKNRLRHWWNTPGIWTICFAILFDRDVATIDFERNFDAFNLGDIFSTQTRLRIVYPDIFPVIVAMLDTGLRAIVRDPAKSENEPPKSENGEAPVTRGRRRTMSLKDKQPPQDPWKSQSERLNDYAIVLNAAVQFLAELHSRSEVFRDYAATSNYVQELLFVLYPVIVTSDSVSAETELMSRGSALTFEGQDVVIQPLSKANIQQAPVVRTTNVNISPSPDASRVIPFRRASSFVLVSADKSGSPQRPNLNPVASSNNGSSVVVKVGSTVVEAVVEVVLGVFQDQLFYRKDFPGLGLFLKTPPGFQEHQAYFESYLLRQTVSSVKNTLQLNQELLKEPRVLTNLSRFVTHLSEAVFEGWFLGGSDPLLDFAGFLLEYLERPDISTIKSVRLCSQAVGMIRGVFLRVVLLRLAEADNSDGGTKTIDIIKKMVYWQPIILSTENTEGLFLRLICYLLYTKLSSTQEAVRLAAANFWRLLLVQKPEDTSAILSRALQTDKQDLYDGFHKLMELDNETFLAWFDKNSAELDSFFYGTMTRTWEDFINDQNRKTEDMSQKRIAKRREKLKQWQAEENSSERTWTSHETATNHWRSNIHASERIKHQRLVQDHQDNTTFLTSVIAKLERKIRGPCALFEESPPTKWRLDETEGRDRRRMRTIADSNSRDHNYQPKRKETDPASKLKLDAAIPTISTPEVVGIAPIRSQSDMTVNKDTTKEDNSDSDLEDDFEMVEAMYEDEDGFEDKNRKVMRSLNRGDQVQYVCNISRVVGLEAVEGLLIVGKDCLYLLDDFFQRSDGEIVRVWQAPLDERDPYVQVIAGNKAASNRRPPARDQDDTARHWRWSEVISISKRRFLHRDVAIEIFFDDGRSYLLTAMSAPVRNDIHQRLISRTPHVIKPELGNAENSWRLDSLRNTEEIPQTLGSRFASAFSSVSSHPVTRKWVKGEISNFHYLMFVNTLAGRTFNDLTQYPVFPWVIAKYDQIEKGKQVGSLHLDLENPKTFRDLTRPMGAQNPTADNVLRDRYSSLAEMGPGADPAFHYGTHYSSAMTVASYLIRLQPFSAAYLAIQGGSFDHTDRMFHSIARTWESVSNPITADVRELTPEFFYLPEFLNNVNGYNFGFRSGGETIDSVELPKWAHGDPTVFISKQREALESPYVSRNLHHWIDLIFGYKQRGEAALEALNVFQHCTYPGAIDLDGIKDEELRIRNIAMINNFGQTPTQVFQRPHPQKEETAGKPKKLDTIAESLHRVPGMLLEANDRVSSLAYIAKSDRLLCSAPFRHNIPPLYDRYMEWGFTDGSVRFYASDSKKLVGLFEHLHSGQLTTSIFVDGRTLITAGTDCVLEIWNVVKGERGMVELQNLAALFGHKSPVITLAASRAFSAFLSASQDGRVFLWDLNRNEFVRELDLGTRQKKNPVSIQSARINNVTGHIVLACGPRLLVLTLNGKLLLDKDICDGEDDADNITAVAVYEGVANEWCERELIFTGHRRGVVKIFHLFTSPQTGAWELGLIKVLNHIDSSHEGGANYAAPITCILPMPQNVYTGDEDGRVYEWDCVQRTG</sequence>
<proteinExistence type="predicted"/>
<dbReference type="Pfam" id="PF14844">
    <property type="entry name" value="PH_BEACH"/>
    <property type="match status" value="1"/>
</dbReference>
<dbReference type="InterPro" id="IPR000409">
    <property type="entry name" value="BEACH_dom"/>
</dbReference>
<dbReference type="InterPro" id="IPR023362">
    <property type="entry name" value="PH-BEACH_dom"/>
</dbReference>
<dbReference type="GeneID" id="54280987"/>
<feature type="domain" description="BEACH" evidence="7">
    <location>
        <begin position="1942"/>
        <end position="2245"/>
    </location>
</feature>
<dbReference type="PANTHER" id="PTHR46108">
    <property type="entry name" value="BLUE CHEESE"/>
    <property type="match status" value="1"/>
</dbReference>
<feature type="repeat" description="WD" evidence="5">
    <location>
        <begin position="2378"/>
        <end position="2419"/>
    </location>
</feature>
<dbReference type="InterPro" id="IPR036372">
    <property type="entry name" value="BEACH_dom_sf"/>
</dbReference>
<dbReference type="Proteomes" id="UP000799778">
    <property type="component" value="Unassembled WGS sequence"/>
</dbReference>
<feature type="region of interest" description="Disordered" evidence="6">
    <location>
        <begin position="1097"/>
        <end position="1138"/>
    </location>
</feature>
<accession>A0A6A5XP32</accession>
<evidence type="ECO:0000256" key="3">
    <source>
        <dbReference type="ARBA" id="ARBA00054699"/>
    </source>
</evidence>
<evidence type="ECO:0000259" key="7">
    <source>
        <dbReference type="PROSITE" id="PS50197"/>
    </source>
</evidence>
<evidence type="ECO:0000256" key="2">
    <source>
        <dbReference type="ARBA" id="ARBA00022737"/>
    </source>
</evidence>
<dbReference type="InterPro" id="IPR051944">
    <property type="entry name" value="BEACH_domain_protein"/>
</dbReference>
<reference evidence="9" key="1">
    <citation type="journal article" date="2020" name="Stud. Mycol.">
        <title>101 Dothideomycetes genomes: a test case for predicting lifestyles and emergence of pathogens.</title>
        <authorList>
            <person name="Haridas S."/>
            <person name="Albert R."/>
            <person name="Binder M."/>
            <person name="Bloem J."/>
            <person name="Labutti K."/>
            <person name="Salamov A."/>
            <person name="Andreopoulos B."/>
            <person name="Baker S."/>
            <person name="Barry K."/>
            <person name="Bills G."/>
            <person name="Bluhm B."/>
            <person name="Cannon C."/>
            <person name="Castanera R."/>
            <person name="Culley D."/>
            <person name="Daum C."/>
            <person name="Ezra D."/>
            <person name="Gonzalez J."/>
            <person name="Henrissat B."/>
            <person name="Kuo A."/>
            <person name="Liang C."/>
            <person name="Lipzen A."/>
            <person name="Lutzoni F."/>
            <person name="Magnuson J."/>
            <person name="Mondo S."/>
            <person name="Nolan M."/>
            <person name="Ohm R."/>
            <person name="Pangilinan J."/>
            <person name="Park H.-J."/>
            <person name="Ramirez L."/>
            <person name="Alfaro M."/>
            <person name="Sun H."/>
            <person name="Tritt A."/>
            <person name="Yoshinaga Y."/>
            <person name="Zwiers L.-H."/>
            <person name="Turgeon B."/>
            <person name="Goodwin S."/>
            <person name="Spatafora J."/>
            <person name="Crous P."/>
            <person name="Grigoriev I."/>
        </authorList>
    </citation>
    <scope>NUCLEOTIDE SEQUENCE</scope>
    <source>
        <strain evidence="9">CBS 175.79</strain>
    </source>
</reference>
<dbReference type="Gene3D" id="1.10.1540.10">
    <property type="entry name" value="BEACH domain"/>
    <property type="match status" value="1"/>
</dbReference>
<dbReference type="PROSITE" id="PS51783">
    <property type="entry name" value="PH_BEACH"/>
    <property type="match status" value="1"/>
</dbReference>
<keyword evidence="2" id="KW-0677">Repeat</keyword>
<dbReference type="SMART" id="SM01026">
    <property type="entry name" value="Beach"/>
    <property type="match status" value="1"/>
</dbReference>
<dbReference type="SUPFAM" id="SSF50978">
    <property type="entry name" value="WD40 repeat-like"/>
    <property type="match status" value="1"/>
</dbReference>
<dbReference type="InterPro" id="IPR036322">
    <property type="entry name" value="WD40_repeat_dom_sf"/>
</dbReference>
<dbReference type="FunFam" id="1.10.1540.10:FF:000001">
    <property type="entry name" value="neurobeachin isoform X1"/>
    <property type="match status" value="1"/>
</dbReference>
<gene>
    <name evidence="9" type="ORF">BU24DRAFT_349123</name>
</gene>
<dbReference type="PROSITE" id="PS50082">
    <property type="entry name" value="WD_REPEATS_2"/>
    <property type="match status" value="1"/>
</dbReference>